<evidence type="ECO:0000313" key="2">
    <source>
        <dbReference type="Proteomes" id="UP000252139"/>
    </source>
</evidence>
<sequence>MRETLCDLWARKCLLLSSDTISDYATQPLLQPMVALGIFFTQQNQSPLANEKVDNECFQENQARTVLLEVRNQMEFQLEKITKVAEDPSSGSREKLVLYARDGIDYLETCKRKYSRISSSSDIVVAPMASPKDLNISEVDNKIMDAYEDQLPGAAFHSTDDFEFIKSLQERFLCGIQECSKRKGDVL</sequence>
<keyword evidence="2" id="KW-1185">Reference proteome</keyword>
<name>A0A367J854_RHIAZ</name>
<accession>A0A367J854</accession>
<dbReference type="OrthoDB" id="2281119at2759"/>
<dbReference type="AlphaFoldDB" id="A0A367J854"/>
<organism evidence="1 2">
    <name type="scientific">Rhizopus azygosporus</name>
    <name type="common">Rhizopus microsporus var. azygosporus</name>
    <dbReference type="NCBI Taxonomy" id="86630"/>
    <lineage>
        <taxon>Eukaryota</taxon>
        <taxon>Fungi</taxon>
        <taxon>Fungi incertae sedis</taxon>
        <taxon>Mucoromycota</taxon>
        <taxon>Mucoromycotina</taxon>
        <taxon>Mucoromycetes</taxon>
        <taxon>Mucorales</taxon>
        <taxon>Mucorineae</taxon>
        <taxon>Rhizopodaceae</taxon>
        <taxon>Rhizopus</taxon>
    </lineage>
</organism>
<reference evidence="1 2" key="1">
    <citation type="journal article" date="2018" name="G3 (Bethesda)">
        <title>Phylogenetic and Phylogenomic Definition of Rhizopus Species.</title>
        <authorList>
            <person name="Gryganskyi A.P."/>
            <person name="Golan J."/>
            <person name="Dolatabadi S."/>
            <person name="Mondo S."/>
            <person name="Robb S."/>
            <person name="Idnurm A."/>
            <person name="Muszewska A."/>
            <person name="Steczkiewicz K."/>
            <person name="Masonjones S."/>
            <person name="Liao H.L."/>
            <person name="Gajdeczka M.T."/>
            <person name="Anike F."/>
            <person name="Vuek A."/>
            <person name="Anishchenko I.M."/>
            <person name="Voigt K."/>
            <person name="de Hoog G.S."/>
            <person name="Smith M.E."/>
            <person name="Heitman J."/>
            <person name="Vilgalys R."/>
            <person name="Stajich J.E."/>
        </authorList>
    </citation>
    <scope>NUCLEOTIDE SEQUENCE [LARGE SCALE GENOMIC DNA]</scope>
    <source>
        <strain evidence="1 2">CBS 357.93</strain>
    </source>
</reference>
<protein>
    <submittedName>
        <fullName evidence="1">Uncharacterized protein</fullName>
    </submittedName>
</protein>
<gene>
    <name evidence="1" type="ORF">CU097_002403</name>
</gene>
<comment type="caution">
    <text evidence="1">The sequence shown here is derived from an EMBL/GenBank/DDBJ whole genome shotgun (WGS) entry which is preliminary data.</text>
</comment>
<proteinExistence type="predicted"/>
<dbReference type="EMBL" id="PJQL01001962">
    <property type="protein sequence ID" value="RCH86009.1"/>
    <property type="molecule type" value="Genomic_DNA"/>
</dbReference>
<dbReference type="Proteomes" id="UP000252139">
    <property type="component" value="Unassembled WGS sequence"/>
</dbReference>
<evidence type="ECO:0000313" key="1">
    <source>
        <dbReference type="EMBL" id="RCH86009.1"/>
    </source>
</evidence>